<dbReference type="PANTHER" id="PTHR40396:SF1">
    <property type="entry name" value="ATPASE AAA-TYPE CORE DOMAIN-CONTAINING PROTEIN"/>
    <property type="match status" value="1"/>
</dbReference>
<sequence length="445" mass="50079">MKILHLEMVGLNPFEGHSLKLDLFARDQVRDAGPGNGLMHIGDKKSSIYSQNVVCITGINASGKTTSLRALDFVTNVLNGNIGKYYGSYRQSDLLAFESEISLSVIFALNNDFYLLESKLSRITEDDEGDADIDSDALQPFVFTQETMWRFNKTQPHKAQLSDPGMFRDNASIVKLRIPLSQKEQYNLQTSRDLEDECFLTDESVQFLSPQASISNAFTIGDQRLKALNSPDTETPDIVPTRFSVLFPASVDWRPMSSIANPILHVFDDSIEYFTTDEQKKVHVKFSDSDKEMVMSRRYGSALLSSGTKRGALLVTQSIRTLRTGGYLFVDEIENSINKELVHMIVNLFVAKKTNPKGATLVFSTHYPELLDIINRKDNIYILRRSATSNRVQTVNYTDEVKRGELKRSEVFLSNYIGGTAPKATELTEILRYVALRVRGAAHDE</sequence>
<dbReference type="InterPro" id="IPR027417">
    <property type="entry name" value="P-loop_NTPase"/>
</dbReference>
<proteinExistence type="predicted"/>
<protein>
    <submittedName>
        <fullName evidence="2">ATP-binding protein</fullName>
    </submittedName>
</protein>
<dbReference type="GO" id="GO:0005524">
    <property type="term" value="F:ATP binding"/>
    <property type="evidence" value="ECO:0007669"/>
    <property type="project" value="UniProtKB-KW"/>
</dbReference>
<dbReference type="AlphaFoldDB" id="A0AB39U7T5"/>
<keyword evidence="2" id="KW-0067">ATP-binding</keyword>
<evidence type="ECO:0000313" key="2">
    <source>
        <dbReference type="EMBL" id="XDS44921.1"/>
    </source>
</evidence>
<gene>
    <name evidence="2" type="ORF">QN215_01975</name>
</gene>
<dbReference type="EMBL" id="CP129674">
    <property type="protein sequence ID" value="XDS44921.1"/>
    <property type="molecule type" value="Genomic_DNA"/>
</dbReference>
<reference evidence="2" key="1">
    <citation type="submission" date="2023-07" db="EMBL/GenBank/DDBJ databases">
        <title>Bifidobacterium aquikefiriaerophilum sp. nov. and Bifidobacterium eccum sp. nov., isolated from water kefir.</title>
        <authorList>
            <person name="Breselge S."/>
            <person name="Bellassi P."/>
            <person name="Barcenilla C."/>
            <person name="Alvarez-Ordonez A."/>
            <person name="Morelli L."/>
            <person name="Cotter P.D."/>
        </authorList>
    </citation>
    <scope>NUCLEOTIDE SEQUENCE</scope>
    <source>
        <strain evidence="2">WK041_4_12</strain>
    </source>
</reference>
<name>A0AB39U7T5_9BIFI</name>
<keyword evidence="2" id="KW-0547">Nucleotide-binding</keyword>
<dbReference type="PANTHER" id="PTHR40396">
    <property type="entry name" value="ATPASE-LIKE PROTEIN"/>
    <property type="match status" value="1"/>
</dbReference>
<dbReference type="KEGG" id="baqk:QN215_01975"/>
<evidence type="ECO:0000259" key="1">
    <source>
        <dbReference type="Pfam" id="PF13304"/>
    </source>
</evidence>
<accession>A0AB39U7T5</accession>
<dbReference type="SUPFAM" id="SSF52540">
    <property type="entry name" value="P-loop containing nucleoside triphosphate hydrolases"/>
    <property type="match status" value="1"/>
</dbReference>
<dbReference type="InterPro" id="IPR003959">
    <property type="entry name" value="ATPase_AAA_core"/>
</dbReference>
<dbReference type="RefSeq" id="WP_369344468.1">
    <property type="nucleotide sequence ID" value="NZ_CP129674.1"/>
</dbReference>
<feature type="domain" description="ATPase AAA-type core" evidence="1">
    <location>
        <begin position="303"/>
        <end position="372"/>
    </location>
</feature>
<organism evidence="2">
    <name type="scientific">Bifidobacterium aquikefiricola</name>
    <dbReference type="NCBI Taxonomy" id="3059038"/>
    <lineage>
        <taxon>Bacteria</taxon>
        <taxon>Bacillati</taxon>
        <taxon>Actinomycetota</taxon>
        <taxon>Actinomycetes</taxon>
        <taxon>Bifidobacteriales</taxon>
        <taxon>Bifidobacteriaceae</taxon>
        <taxon>Bifidobacterium</taxon>
    </lineage>
</organism>
<dbReference type="Gene3D" id="3.40.50.300">
    <property type="entry name" value="P-loop containing nucleotide triphosphate hydrolases"/>
    <property type="match status" value="1"/>
</dbReference>
<dbReference type="GO" id="GO:0016887">
    <property type="term" value="F:ATP hydrolysis activity"/>
    <property type="evidence" value="ECO:0007669"/>
    <property type="project" value="InterPro"/>
</dbReference>
<dbReference type="Pfam" id="PF13304">
    <property type="entry name" value="AAA_21"/>
    <property type="match status" value="1"/>
</dbReference>